<keyword evidence="1" id="KW-0812">Transmembrane</keyword>
<reference evidence="3" key="1">
    <citation type="submission" date="2017-10" db="EMBL/GenBank/DDBJ databases">
        <authorList>
            <person name="Regsiter A."/>
            <person name="William W."/>
        </authorList>
    </citation>
    <scope>NUCLEOTIDE SEQUENCE [LARGE SCALE GENOMIC DNA]</scope>
</reference>
<keyword evidence="1" id="KW-0472">Membrane</keyword>
<evidence type="ECO:0000313" key="3">
    <source>
        <dbReference type="Proteomes" id="UP000233769"/>
    </source>
</evidence>
<name>A0A2N9AIE1_METEX</name>
<keyword evidence="1" id="KW-1133">Transmembrane helix</keyword>
<organism evidence="2 3">
    <name type="scientific">Methylorubrum extorquens</name>
    <name type="common">Methylobacterium dichloromethanicum</name>
    <name type="synonym">Methylobacterium extorquens</name>
    <dbReference type="NCBI Taxonomy" id="408"/>
    <lineage>
        <taxon>Bacteria</taxon>
        <taxon>Pseudomonadati</taxon>
        <taxon>Pseudomonadota</taxon>
        <taxon>Alphaproteobacteria</taxon>
        <taxon>Hyphomicrobiales</taxon>
        <taxon>Methylobacteriaceae</taxon>
        <taxon>Methylorubrum</taxon>
    </lineage>
</organism>
<dbReference type="AlphaFoldDB" id="A0A2N9AIE1"/>
<dbReference type="EMBL" id="LT962688">
    <property type="protein sequence ID" value="SOR27144.1"/>
    <property type="molecule type" value="Genomic_DNA"/>
</dbReference>
<gene>
    <name evidence="2" type="ORF">TK0001_0542</name>
</gene>
<accession>A0A2N9AIE1</accession>
<protein>
    <submittedName>
        <fullName evidence="2">Uncharacterized protein</fullName>
    </submittedName>
</protein>
<dbReference type="Proteomes" id="UP000233769">
    <property type="component" value="Chromosome tk0001"/>
</dbReference>
<feature type="transmembrane region" description="Helical" evidence="1">
    <location>
        <begin position="12"/>
        <end position="32"/>
    </location>
</feature>
<evidence type="ECO:0000313" key="2">
    <source>
        <dbReference type="EMBL" id="SOR27144.1"/>
    </source>
</evidence>
<evidence type="ECO:0000256" key="1">
    <source>
        <dbReference type="SAM" id="Phobius"/>
    </source>
</evidence>
<sequence>MTTGFHRTTPLPLIFKEVIGLFLGTMLPFQILKLSYSDLHLTLLDKNSPLQVHGPKMLRLRALHLEAWLQSINLAVPRLLIGTISIIKP</sequence>
<proteinExistence type="predicted"/>